<evidence type="ECO:0000256" key="8">
    <source>
        <dbReference type="ARBA" id="ARBA00022777"/>
    </source>
</evidence>
<dbReference type="Gene3D" id="1.20.5.1040">
    <property type="entry name" value="Sensor protein qsec"/>
    <property type="match status" value="1"/>
</dbReference>
<dbReference type="SUPFAM" id="SSF47384">
    <property type="entry name" value="Homodimeric domain of signal transducing histidine kinase"/>
    <property type="match status" value="1"/>
</dbReference>
<keyword evidence="11" id="KW-0902">Two-component regulatory system</keyword>
<dbReference type="PROSITE" id="PS50885">
    <property type="entry name" value="HAMP"/>
    <property type="match status" value="1"/>
</dbReference>
<keyword evidence="9" id="KW-0067">ATP-binding</keyword>
<dbReference type="SMART" id="SM00388">
    <property type="entry name" value="HisKA"/>
    <property type="match status" value="1"/>
</dbReference>
<dbReference type="Proteomes" id="UP000321523">
    <property type="component" value="Unassembled WGS sequence"/>
</dbReference>
<evidence type="ECO:0000256" key="5">
    <source>
        <dbReference type="ARBA" id="ARBA00022679"/>
    </source>
</evidence>
<evidence type="ECO:0000256" key="4">
    <source>
        <dbReference type="ARBA" id="ARBA00022553"/>
    </source>
</evidence>
<dbReference type="Gene3D" id="1.10.287.130">
    <property type="match status" value="1"/>
</dbReference>
<protein>
    <recommendedName>
        <fullName evidence="3">histidine kinase</fullName>
        <ecNumber evidence="3">2.7.13.3</ecNumber>
    </recommendedName>
</protein>
<feature type="transmembrane region" description="Helical" evidence="12">
    <location>
        <begin position="152"/>
        <end position="174"/>
    </location>
</feature>
<dbReference type="GO" id="GO:0005886">
    <property type="term" value="C:plasma membrane"/>
    <property type="evidence" value="ECO:0007669"/>
    <property type="project" value="TreeGrafter"/>
</dbReference>
<keyword evidence="7" id="KW-0547">Nucleotide-binding</keyword>
<keyword evidence="6 12" id="KW-0812">Transmembrane</keyword>
<evidence type="ECO:0000256" key="2">
    <source>
        <dbReference type="ARBA" id="ARBA00004141"/>
    </source>
</evidence>
<evidence type="ECO:0000256" key="3">
    <source>
        <dbReference type="ARBA" id="ARBA00012438"/>
    </source>
</evidence>
<dbReference type="PANTHER" id="PTHR45436">
    <property type="entry name" value="SENSOR HISTIDINE KINASE YKOH"/>
    <property type="match status" value="1"/>
</dbReference>
<keyword evidence="10 12" id="KW-1133">Transmembrane helix</keyword>
<dbReference type="InterPro" id="IPR003594">
    <property type="entry name" value="HATPase_dom"/>
</dbReference>
<evidence type="ECO:0000256" key="7">
    <source>
        <dbReference type="ARBA" id="ARBA00022741"/>
    </source>
</evidence>
<comment type="subcellular location">
    <subcellularLocation>
        <location evidence="2">Membrane</location>
        <topology evidence="2">Multi-pass membrane protein</topology>
    </subcellularLocation>
</comment>
<evidence type="ECO:0000256" key="6">
    <source>
        <dbReference type="ARBA" id="ARBA00022692"/>
    </source>
</evidence>
<dbReference type="InterPro" id="IPR050428">
    <property type="entry name" value="TCS_sensor_his_kinase"/>
</dbReference>
<proteinExistence type="predicted"/>
<dbReference type="InterPro" id="IPR005467">
    <property type="entry name" value="His_kinase_dom"/>
</dbReference>
<evidence type="ECO:0000256" key="9">
    <source>
        <dbReference type="ARBA" id="ARBA00022840"/>
    </source>
</evidence>
<evidence type="ECO:0000256" key="11">
    <source>
        <dbReference type="ARBA" id="ARBA00023012"/>
    </source>
</evidence>
<dbReference type="PANTHER" id="PTHR45436:SF14">
    <property type="entry name" value="SENSOR PROTEIN QSEC"/>
    <property type="match status" value="1"/>
</dbReference>
<dbReference type="Gene3D" id="3.30.565.10">
    <property type="entry name" value="Histidine kinase-like ATPase, C-terminal domain"/>
    <property type="match status" value="1"/>
</dbReference>
<evidence type="ECO:0000259" key="14">
    <source>
        <dbReference type="PROSITE" id="PS50885"/>
    </source>
</evidence>
<dbReference type="OrthoDB" id="9809766at2"/>
<dbReference type="EC" id="2.7.13.3" evidence="3"/>
<feature type="domain" description="Histidine kinase" evidence="13">
    <location>
        <begin position="235"/>
        <end position="445"/>
    </location>
</feature>
<dbReference type="GO" id="GO:0000155">
    <property type="term" value="F:phosphorelay sensor kinase activity"/>
    <property type="evidence" value="ECO:0007669"/>
    <property type="project" value="InterPro"/>
</dbReference>
<evidence type="ECO:0000256" key="12">
    <source>
        <dbReference type="SAM" id="Phobius"/>
    </source>
</evidence>
<keyword evidence="12" id="KW-0472">Membrane</keyword>
<reference evidence="15 16" key="1">
    <citation type="submission" date="2019-07" db="EMBL/GenBank/DDBJ databases">
        <title>Whole genome shotgun sequence of Skermanella aerolata NBRC 106429.</title>
        <authorList>
            <person name="Hosoyama A."/>
            <person name="Uohara A."/>
            <person name="Ohji S."/>
            <person name="Ichikawa N."/>
        </authorList>
    </citation>
    <scope>NUCLEOTIDE SEQUENCE [LARGE SCALE GENOMIC DNA]</scope>
    <source>
        <strain evidence="15 16">NBRC 106429</strain>
    </source>
</reference>
<dbReference type="InterPro" id="IPR036097">
    <property type="entry name" value="HisK_dim/P_sf"/>
</dbReference>
<dbReference type="PROSITE" id="PS50109">
    <property type="entry name" value="HIS_KIN"/>
    <property type="match status" value="1"/>
</dbReference>
<dbReference type="Pfam" id="PF00672">
    <property type="entry name" value="HAMP"/>
    <property type="match status" value="1"/>
</dbReference>
<dbReference type="GO" id="GO:0005524">
    <property type="term" value="F:ATP binding"/>
    <property type="evidence" value="ECO:0007669"/>
    <property type="project" value="UniProtKB-KW"/>
</dbReference>
<sequence length="445" mass="47876">MTVPRSLQGRLSLALALGLTVLWTAAALVTTLILHAELDQVFDSALEETGQRILPVAVLEILNREEDDTITQRVTTLRAHEEYFTYLIRDAAGTVLMRSHAADEAAFPPFTGTGFTSTPAHRIYHDAALQGTVTISVAEPLAHRREVARETVWALALPLALLVPLSLLGVWALVRSSMRPIRAFRDAIAMRGSGDLAPVPAGDLPTEIEPVAGAVNALLDRLRRALDAERSFTANAAHELRTPVAAALAQTQRLIAETGEGADHDRARDIEAALKRLARLSEKLMQLARAEGGRLRAERAMDIAPVLGMVVDELRKGTGEMGRIEARMPEGEIQSVMDPDAFAILARNLIENALCHGASDEPVRVVMMRNGVLRVTNGGPPVPPETLNRLFRRFERGRTAADGFGLGLAIADAIARGSGAKLVLHSPASGRTDGFEAVLSLNSAT</sequence>
<evidence type="ECO:0000313" key="15">
    <source>
        <dbReference type="EMBL" id="GEO41725.1"/>
    </source>
</evidence>
<dbReference type="CDD" id="cd00075">
    <property type="entry name" value="HATPase"/>
    <property type="match status" value="1"/>
</dbReference>
<dbReference type="CDD" id="cd00082">
    <property type="entry name" value="HisKA"/>
    <property type="match status" value="1"/>
</dbReference>
<dbReference type="SUPFAM" id="SSF55874">
    <property type="entry name" value="ATPase domain of HSP90 chaperone/DNA topoisomerase II/histidine kinase"/>
    <property type="match status" value="1"/>
</dbReference>
<name>A0A512DZ43_9PROT</name>
<dbReference type="SMART" id="SM00304">
    <property type="entry name" value="HAMP"/>
    <property type="match status" value="1"/>
</dbReference>
<gene>
    <name evidence="15" type="ORF">SAE02_58730</name>
</gene>
<dbReference type="InterPro" id="IPR003661">
    <property type="entry name" value="HisK_dim/P_dom"/>
</dbReference>
<dbReference type="InterPro" id="IPR003660">
    <property type="entry name" value="HAMP_dom"/>
</dbReference>
<dbReference type="Pfam" id="PF00512">
    <property type="entry name" value="HisKA"/>
    <property type="match status" value="1"/>
</dbReference>
<organism evidence="15 16">
    <name type="scientific">Skermanella aerolata</name>
    <dbReference type="NCBI Taxonomy" id="393310"/>
    <lineage>
        <taxon>Bacteria</taxon>
        <taxon>Pseudomonadati</taxon>
        <taxon>Pseudomonadota</taxon>
        <taxon>Alphaproteobacteria</taxon>
        <taxon>Rhodospirillales</taxon>
        <taxon>Azospirillaceae</taxon>
        <taxon>Skermanella</taxon>
    </lineage>
</organism>
<evidence type="ECO:0000313" key="16">
    <source>
        <dbReference type="Proteomes" id="UP000321523"/>
    </source>
</evidence>
<keyword evidence="8 15" id="KW-0418">Kinase</keyword>
<dbReference type="InterPro" id="IPR036890">
    <property type="entry name" value="HATPase_C_sf"/>
</dbReference>
<dbReference type="Pfam" id="PF02518">
    <property type="entry name" value="HATPase_c"/>
    <property type="match status" value="1"/>
</dbReference>
<evidence type="ECO:0000256" key="1">
    <source>
        <dbReference type="ARBA" id="ARBA00000085"/>
    </source>
</evidence>
<dbReference type="EMBL" id="BJYZ01000031">
    <property type="protein sequence ID" value="GEO41725.1"/>
    <property type="molecule type" value="Genomic_DNA"/>
</dbReference>
<keyword evidence="5" id="KW-0808">Transferase</keyword>
<dbReference type="AlphaFoldDB" id="A0A512DZ43"/>
<keyword evidence="4" id="KW-0597">Phosphoprotein</keyword>
<evidence type="ECO:0000256" key="10">
    <source>
        <dbReference type="ARBA" id="ARBA00022989"/>
    </source>
</evidence>
<keyword evidence="16" id="KW-1185">Reference proteome</keyword>
<comment type="caution">
    <text evidence="15">The sequence shown here is derived from an EMBL/GenBank/DDBJ whole genome shotgun (WGS) entry which is preliminary data.</text>
</comment>
<dbReference type="SMART" id="SM00387">
    <property type="entry name" value="HATPase_c"/>
    <property type="match status" value="1"/>
</dbReference>
<comment type="catalytic activity">
    <reaction evidence="1">
        <text>ATP + protein L-histidine = ADP + protein N-phospho-L-histidine.</text>
        <dbReference type="EC" id="2.7.13.3"/>
    </reaction>
</comment>
<accession>A0A512DZ43</accession>
<evidence type="ECO:0000259" key="13">
    <source>
        <dbReference type="PROSITE" id="PS50109"/>
    </source>
</evidence>
<dbReference type="RefSeq" id="WP_044437733.1">
    <property type="nucleotide sequence ID" value="NZ_BJYZ01000031.1"/>
</dbReference>
<feature type="domain" description="HAMP" evidence="14">
    <location>
        <begin position="175"/>
        <end position="227"/>
    </location>
</feature>